<dbReference type="RefSeq" id="WP_124330491.1">
    <property type="nucleotide sequence ID" value="NZ_BEXT01000001.1"/>
</dbReference>
<name>A0A401G2I6_9BACT</name>
<keyword evidence="1" id="KW-0812">Transmembrane</keyword>
<protein>
    <submittedName>
        <fullName evidence="3">EamA/RhaT family transporter</fullName>
    </submittedName>
</protein>
<dbReference type="SUPFAM" id="SSF103481">
    <property type="entry name" value="Multidrug resistance efflux transporter EmrE"/>
    <property type="match status" value="1"/>
</dbReference>
<dbReference type="Proteomes" id="UP000288096">
    <property type="component" value="Unassembled WGS sequence"/>
</dbReference>
<dbReference type="Gene3D" id="1.10.3730.20">
    <property type="match status" value="1"/>
</dbReference>
<keyword evidence="1" id="KW-1133">Transmembrane helix</keyword>
<reference evidence="4" key="2">
    <citation type="submission" date="2019-01" db="EMBL/GenBank/DDBJ databases">
        <title>Genome sequence of Desulfonema ishimotonii strain Tokyo 01.</title>
        <authorList>
            <person name="Fukui M."/>
        </authorList>
    </citation>
    <scope>NUCLEOTIDE SEQUENCE [LARGE SCALE GENOMIC DNA]</scope>
    <source>
        <strain evidence="4">Tokyo 01</strain>
    </source>
</reference>
<feature type="transmembrane region" description="Helical" evidence="1">
    <location>
        <begin position="21"/>
        <end position="44"/>
    </location>
</feature>
<keyword evidence="4" id="KW-1185">Reference proteome</keyword>
<reference evidence="4" key="1">
    <citation type="submission" date="2017-11" db="EMBL/GenBank/DDBJ databases">
        <authorList>
            <person name="Watanabe M."/>
            <person name="Kojima H."/>
        </authorList>
    </citation>
    <scope>NUCLEOTIDE SEQUENCE [LARGE SCALE GENOMIC DNA]</scope>
    <source>
        <strain evidence="4">Tokyo 01</strain>
    </source>
</reference>
<evidence type="ECO:0000313" key="3">
    <source>
        <dbReference type="EMBL" id="GBC63426.1"/>
    </source>
</evidence>
<dbReference type="GO" id="GO:0016020">
    <property type="term" value="C:membrane"/>
    <property type="evidence" value="ECO:0007669"/>
    <property type="project" value="InterPro"/>
</dbReference>
<evidence type="ECO:0000259" key="2">
    <source>
        <dbReference type="Pfam" id="PF00892"/>
    </source>
</evidence>
<keyword evidence="1" id="KW-0472">Membrane</keyword>
<proteinExistence type="predicted"/>
<dbReference type="InterPro" id="IPR037185">
    <property type="entry name" value="EmrE-like"/>
</dbReference>
<feature type="transmembrane region" description="Helical" evidence="1">
    <location>
        <begin position="50"/>
        <end position="67"/>
    </location>
</feature>
<sequence>MGLAGIGIAYVLYYLLVDKPGAVTAASATYFPPVVALFIGWFFVYEPIDFLDMVAMMFIVAGVFRVCPTLLHKNICQSVTEQAVF</sequence>
<dbReference type="Pfam" id="PF00892">
    <property type="entry name" value="EamA"/>
    <property type="match status" value="1"/>
</dbReference>
<organism evidence="3 4">
    <name type="scientific">Desulfonema ishimotonii</name>
    <dbReference type="NCBI Taxonomy" id="45657"/>
    <lineage>
        <taxon>Bacteria</taxon>
        <taxon>Pseudomonadati</taxon>
        <taxon>Thermodesulfobacteriota</taxon>
        <taxon>Desulfobacteria</taxon>
        <taxon>Desulfobacterales</taxon>
        <taxon>Desulfococcaceae</taxon>
        <taxon>Desulfonema</taxon>
    </lineage>
</organism>
<dbReference type="AlphaFoldDB" id="A0A401G2I6"/>
<comment type="caution">
    <text evidence="3">The sequence shown here is derived from an EMBL/GenBank/DDBJ whole genome shotgun (WGS) entry which is preliminary data.</text>
</comment>
<evidence type="ECO:0000256" key="1">
    <source>
        <dbReference type="SAM" id="Phobius"/>
    </source>
</evidence>
<gene>
    <name evidence="3" type="ORF">DENIS_4420</name>
</gene>
<feature type="domain" description="EamA" evidence="2">
    <location>
        <begin position="1"/>
        <end position="64"/>
    </location>
</feature>
<evidence type="ECO:0000313" key="4">
    <source>
        <dbReference type="Proteomes" id="UP000288096"/>
    </source>
</evidence>
<accession>A0A401G2I6</accession>
<dbReference type="EMBL" id="BEXT01000001">
    <property type="protein sequence ID" value="GBC63426.1"/>
    <property type="molecule type" value="Genomic_DNA"/>
</dbReference>
<dbReference type="OrthoDB" id="9810556at2"/>
<dbReference type="InterPro" id="IPR000620">
    <property type="entry name" value="EamA_dom"/>
</dbReference>